<reference evidence="2" key="1">
    <citation type="journal article" date="2005" name="Nature">
        <title>The map-based sequence of the rice genome.</title>
        <authorList>
            <consortium name="International rice genome sequencing project (IRGSP)"/>
            <person name="Matsumoto T."/>
            <person name="Wu J."/>
            <person name="Kanamori H."/>
            <person name="Katayose Y."/>
            <person name="Fujisawa M."/>
            <person name="Namiki N."/>
            <person name="Mizuno H."/>
            <person name="Yamamoto K."/>
            <person name="Antonio B.A."/>
            <person name="Baba T."/>
            <person name="Sakata K."/>
            <person name="Nagamura Y."/>
            <person name="Aoki H."/>
            <person name="Arikawa K."/>
            <person name="Arita K."/>
            <person name="Bito T."/>
            <person name="Chiden Y."/>
            <person name="Fujitsuka N."/>
            <person name="Fukunaka R."/>
            <person name="Hamada M."/>
            <person name="Harada C."/>
            <person name="Hayashi A."/>
            <person name="Hijishita S."/>
            <person name="Honda M."/>
            <person name="Hosokawa S."/>
            <person name="Ichikawa Y."/>
            <person name="Idonuma A."/>
            <person name="Iijima M."/>
            <person name="Ikeda M."/>
            <person name="Ikeno M."/>
            <person name="Ito K."/>
            <person name="Ito S."/>
            <person name="Ito T."/>
            <person name="Ito Y."/>
            <person name="Ito Y."/>
            <person name="Iwabuchi A."/>
            <person name="Kamiya K."/>
            <person name="Karasawa W."/>
            <person name="Kurita K."/>
            <person name="Katagiri S."/>
            <person name="Kikuta A."/>
            <person name="Kobayashi H."/>
            <person name="Kobayashi N."/>
            <person name="Machita K."/>
            <person name="Maehara T."/>
            <person name="Masukawa M."/>
            <person name="Mizubayashi T."/>
            <person name="Mukai Y."/>
            <person name="Nagasaki H."/>
            <person name="Nagata Y."/>
            <person name="Naito S."/>
            <person name="Nakashima M."/>
            <person name="Nakama Y."/>
            <person name="Nakamichi Y."/>
            <person name="Nakamura M."/>
            <person name="Meguro A."/>
            <person name="Negishi M."/>
            <person name="Ohta I."/>
            <person name="Ohta T."/>
            <person name="Okamoto M."/>
            <person name="Ono N."/>
            <person name="Saji S."/>
            <person name="Sakaguchi M."/>
            <person name="Sakai K."/>
            <person name="Shibata M."/>
            <person name="Shimokawa T."/>
            <person name="Song J."/>
            <person name="Takazaki Y."/>
            <person name="Terasawa K."/>
            <person name="Tsugane M."/>
            <person name="Tsuji K."/>
            <person name="Ueda S."/>
            <person name="Waki K."/>
            <person name="Yamagata H."/>
            <person name="Yamamoto M."/>
            <person name="Yamamoto S."/>
            <person name="Yamane H."/>
            <person name="Yoshiki S."/>
            <person name="Yoshihara R."/>
            <person name="Yukawa K."/>
            <person name="Zhong H."/>
            <person name="Yano M."/>
            <person name="Yuan Q."/>
            <person name="Ouyang S."/>
            <person name="Liu J."/>
            <person name="Jones K.M."/>
            <person name="Gansberger K."/>
            <person name="Moffat K."/>
            <person name="Hill J."/>
            <person name="Bera J."/>
            <person name="Fadrosh D."/>
            <person name="Jin S."/>
            <person name="Johri S."/>
            <person name="Kim M."/>
            <person name="Overton L."/>
            <person name="Reardon M."/>
            <person name="Tsitrin T."/>
            <person name="Vuong H."/>
            <person name="Weaver B."/>
            <person name="Ciecko A."/>
            <person name="Tallon L."/>
            <person name="Jackson J."/>
            <person name="Pai G."/>
            <person name="Aken S.V."/>
            <person name="Utterback T."/>
            <person name="Reidmuller S."/>
            <person name="Feldblyum T."/>
            <person name="Hsiao J."/>
            <person name="Zismann V."/>
            <person name="Iobst S."/>
            <person name="de Vazeille A.R."/>
            <person name="Buell C.R."/>
            <person name="Ying K."/>
            <person name="Li Y."/>
            <person name="Lu T."/>
            <person name="Huang Y."/>
            <person name="Zhao Q."/>
            <person name="Feng Q."/>
            <person name="Zhang L."/>
            <person name="Zhu J."/>
            <person name="Weng Q."/>
            <person name="Mu J."/>
            <person name="Lu Y."/>
            <person name="Fan D."/>
            <person name="Liu Y."/>
            <person name="Guan J."/>
            <person name="Zhang Y."/>
            <person name="Yu S."/>
            <person name="Liu X."/>
            <person name="Zhang Y."/>
            <person name="Hong G."/>
            <person name="Han B."/>
            <person name="Choisne N."/>
            <person name="Demange N."/>
            <person name="Orjeda G."/>
            <person name="Samain S."/>
            <person name="Cattolico L."/>
            <person name="Pelletier E."/>
            <person name="Couloux A."/>
            <person name="Segurens B."/>
            <person name="Wincker P."/>
            <person name="D'Hont A."/>
            <person name="Scarpelli C."/>
            <person name="Weissenbach J."/>
            <person name="Salanoubat M."/>
            <person name="Quetier F."/>
            <person name="Yu Y."/>
            <person name="Kim H.R."/>
            <person name="Rambo T."/>
            <person name="Currie J."/>
            <person name="Collura K."/>
            <person name="Luo M."/>
            <person name="Yang T."/>
            <person name="Ammiraju J.S.S."/>
            <person name="Engler F."/>
            <person name="Soderlund C."/>
            <person name="Wing R.A."/>
            <person name="Palmer L.E."/>
            <person name="de la Bastide M."/>
            <person name="Spiegel L."/>
            <person name="Nascimento L."/>
            <person name="Zutavern T."/>
            <person name="O'Shaughnessy A."/>
            <person name="Dike S."/>
            <person name="Dedhia N."/>
            <person name="Preston R."/>
            <person name="Balija V."/>
            <person name="McCombie W.R."/>
            <person name="Chow T."/>
            <person name="Chen H."/>
            <person name="Chung M."/>
            <person name="Chen C."/>
            <person name="Shaw J."/>
            <person name="Wu H."/>
            <person name="Hsiao K."/>
            <person name="Chao Y."/>
            <person name="Chu M."/>
            <person name="Cheng C."/>
            <person name="Hour A."/>
            <person name="Lee P."/>
            <person name="Lin S."/>
            <person name="Lin Y."/>
            <person name="Liou J."/>
            <person name="Liu S."/>
            <person name="Hsing Y."/>
            <person name="Raghuvanshi S."/>
            <person name="Mohanty A."/>
            <person name="Bharti A.K."/>
            <person name="Gaur A."/>
            <person name="Gupta V."/>
            <person name="Kumar D."/>
            <person name="Ravi V."/>
            <person name="Vij S."/>
            <person name="Kapur A."/>
            <person name="Khurana P."/>
            <person name="Khurana P."/>
            <person name="Khurana J.P."/>
            <person name="Tyagi A.K."/>
            <person name="Gaikwad K."/>
            <person name="Singh A."/>
            <person name="Dalal V."/>
            <person name="Srivastava S."/>
            <person name="Dixit A."/>
            <person name="Pal A.K."/>
            <person name="Ghazi I.A."/>
            <person name="Yadav M."/>
            <person name="Pandit A."/>
            <person name="Bhargava A."/>
            <person name="Sureshbabu K."/>
            <person name="Batra K."/>
            <person name="Sharma T.R."/>
            <person name="Mohapatra T."/>
            <person name="Singh N.K."/>
            <person name="Messing J."/>
            <person name="Nelson A.B."/>
            <person name="Fuks G."/>
            <person name="Kavchok S."/>
            <person name="Keizer G."/>
            <person name="Linton E."/>
            <person name="Llaca V."/>
            <person name="Song R."/>
            <person name="Tanyolac B."/>
            <person name="Young S."/>
            <person name="Ho-Il K."/>
            <person name="Hahn J.H."/>
            <person name="Sangsakoo G."/>
            <person name="Vanavichit A."/>
            <person name="de Mattos Luiz.A.T."/>
            <person name="Zimmer P.D."/>
            <person name="Malone G."/>
            <person name="Dellagostin O."/>
            <person name="de Oliveira A.C."/>
            <person name="Bevan M."/>
            <person name="Bancroft I."/>
            <person name="Minx P."/>
            <person name="Cordum H."/>
            <person name="Wilson R."/>
            <person name="Cheng Z."/>
            <person name="Jin W."/>
            <person name="Jiang J."/>
            <person name="Leong S.A."/>
            <person name="Iwama H."/>
            <person name="Gojobori T."/>
            <person name="Itoh T."/>
            <person name="Niimura Y."/>
            <person name="Fujii Y."/>
            <person name="Habara T."/>
            <person name="Sakai H."/>
            <person name="Sato Y."/>
            <person name="Wilson G."/>
            <person name="Kumar K."/>
            <person name="McCouch S."/>
            <person name="Juretic N."/>
            <person name="Hoen D."/>
            <person name="Wright S."/>
            <person name="Bruskiewich R."/>
            <person name="Bureau T."/>
            <person name="Miyao A."/>
            <person name="Hirochika H."/>
            <person name="Nishikawa T."/>
            <person name="Kadowaki K."/>
            <person name="Sugiura M."/>
            <person name="Burr B."/>
            <person name="Sasaki T."/>
        </authorList>
    </citation>
    <scope>NUCLEOTIDE SEQUENCE [LARGE SCALE GENOMIC DNA]</scope>
    <source>
        <strain evidence="2">cv. Nipponbare</strain>
    </source>
</reference>
<dbReference type="SUPFAM" id="SSF48576">
    <property type="entry name" value="Terpenoid synthases"/>
    <property type="match status" value="1"/>
</dbReference>
<evidence type="ECO:0000313" key="2">
    <source>
        <dbReference type="Proteomes" id="UP000059680"/>
    </source>
</evidence>
<sequence length="100" mass="11327">MQLGSQNKADMACAVEAYIEEHKVTADVAIARINEVLEDEWKTTNQARVDHRAVLPVVQRMINITLGIQLFYGNDCDAFTFGKQLQEVLEDLYVKPMSLL</sequence>
<dbReference type="AlphaFoldDB" id="A0A0P0W8P6"/>
<name>A0A0P0W8P6_ORYSJ</name>
<dbReference type="PaxDb" id="39947-A0A0P0W8P6"/>
<dbReference type="EMBL" id="AP014960">
    <property type="protein sequence ID" value="BAS88651.1"/>
    <property type="molecule type" value="Genomic_DNA"/>
</dbReference>
<evidence type="ECO:0000313" key="1">
    <source>
        <dbReference type="EMBL" id="BAS88651.1"/>
    </source>
</evidence>
<proteinExistence type="predicted"/>
<protein>
    <submittedName>
        <fullName evidence="1">Os04g0338400 protein</fullName>
    </submittedName>
</protein>
<reference evidence="1 2" key="2">
    <citation type="journal article" date="2013" name="Plant Cell Physiol.">
        <title>Rice Annotation Project Database (RAP-DB): an integrative and interactive database for rice genomics.</title>
        <authorList>
            <person name="Sakai H."/>
            <person name="Lee S.S."/>
            <person name="Tanaka T."/>
            <person name="Numa H."/>
            <person name="Kim J."/>
            <person name="Kawahara Y."/>
            <person name="Wakimoto H."/>
            <person name="Yang C.C."/>
            <person name="Iwamoto M."/>
            <person name="Abe T."/>
            <person name="Yamada Y."/>
            <person name="Muto A."/>
            <person name="Inokuchi H."/>
            <person name="Ikemura T."/>
            <person name="Matsumoto T."/>
            <person name="Sasaki T."/>
            <person name="Itoh T."/>
        </authorList>
    </citation>
    <scope>NUCLEOTIDE SEQUENCE [LARGE SCALE GENOMIC DNA]</scope>
    <source>
        <strain evidence="2">cv. Nipponbare</strain>
    </source>
</reference>
<dbReference type="InParanoid" id="A0A0P0W8P6"/>
<dbReference type="SMR" id="A0A0P0W8P6"/>
<dbReference type="InterPro" id="IPR008949">
    <property type="entry name" value="Isoprenoid_synthase_dom_sf"/>
</dbReference>
<keyword evidence="2" id="KW-1185">Reference proteome</keyword>
<reference evidence="1 2" key="3">
    <citation type="journal article" date="2013" name="Rice">
        <title>Improvement of the Oryza sativa Nipponbare reference genome using next generation sequence and optical map data.</title>
        <authorList>
            <person name="Kawahara Y."/>
            <person name="de la Bastide M."/>
            <person name="Hamilton J.P."/>
            <person name="Kanamori H."/>
            <person name="McCombie W.R."/>
            <person name="Ouyang S."/>
            <person name="Schwartz D.C."/>
            <person name="Tanaka T."/>
            <person name="Wu J."/>
            <person name="Zhou S."/>
            <person name="Childs K.L."/>
            <person name="Davidson R.M."/>
            <person name="Lin H."/>
            <person name="Quesada-Ocampo L."/>
            <person name="Vaillancourt B."/>
            <person name="Sakai H."/>
            <person name="Lee S.S."/>
            <person name="Kim J."/>
            <person name="Numa H."/>
            <person name="Itoh T."/>
            <person name="Buell C.R."/>
            <person name="Matsumoto T."/>
        </authorList>
    </citation>
    <scope>NUCLEOTIDE SEQUENCE [LARGE SCALE GENOMIC DNA]</scope>
    <source>
        <strain evidence="2">cv. Nipponbare</strain>
    </source>
</reference>
<gene>
    <name evidence="1" type="ordered locus">Os04g0338400</name>
    <name evidence="1" type="ORF">OSNPB_040338400</name>
</gene>
<dbReference type="FunCoup" id="A0A0P0W8P6">
    <property type="interactions" value="4"/>
</dbReference>
<organism evidence="1 2">
    <name type="scientific">Oryza sativa subsp. japonica</name>
    <name type="common">Rice</name>
    <dbReference type="NCBI Taxonomy" id="39947"/>
    <lineage>
        <taxon>Eukaryota</taxon>
        <taxon>Viridiplantae</taxon>
        <taxon>Streptophyta</taxon>
        <taxon>Embryophyta</taxon>
        <taxon>Tracheophyta</taxon>
        <taxon>Spermatophyta</taxon>
        <taxon>Magnoliopsida</taxon>
        <taxon>Liliopsida</taxon>
        <taxon>Poales</taxon>
        <taxon>Poaceae</taxon>
        <taxon>BOP clade</taxon>
        <taxon>Oryzoideae</taxon>
        <taxon>Oryzeae</taxon>
        <taxon>Oryzinae</taxon>
        <taxon>Oryza</taxon>
        <taxon>Oryza sativa</taxon>
    </lineage>
</organism>
<dbReference type="Proteomes" id="UP000059680">
    <property type="component" value="Chromosome 4"/>
</dbReference>
<dbReference type="STRING" id="39947.A0A0P0W8P6"/>
<accession>A0A0P0W8P6</accession>
<dbReference type="Gene3D" id="1.10.600.10">
    <property type="entry name" value="Farnesyl Diphosphate Synthase"/>
    <property type="match status" value="1"/>
</dbReference>